<dbReference type="PIRSF" id="PIRSF029928">
    <property type="entry name" value="Late_competence_ComGC"/>
    <property type="match status" value="1"/>
</dbReference>
<dbReference type="SUPFAM" id="SSF54523">
    <property type="entry name" value="Pili subunits"/>
    <property type="match status" value="1"/>
</dbReference>
<dbReference type="NCBIfam" id="TIGR02532">
    <property type="entry name" value="IV_pilin_GFxxxE"/>
    <property type="match status" value="1"/>
</dbReference>
<evidence type="ECO:0000256" key="5">
    <source>
        <dbReference type="ARBA" id="ARBA00022692"/>
    </source>
</evidence>
<reference evidence="11" key="1">
    <citation type="submission" date="2022-10" db="EMBL/GenBank/DDBJ databases">
        <title>Description of Fervidibacillus gen. nov. in the family Fervidibacillaceae fam. nov. with two species, Fervidibacillus albus sp. nov., and Fervidibacillus halotolerans sp. nov., isolated from tidal flat sediments.</title>
        <authorList>
            <person name="Kwon K.K."/>
            <person name="Yang S.-H."/>
        </authorList>
    </citation>
    <scope>NUCLEOTIDE SEQUENCE</scope>
    <source>
        <strain evidence="11">JCM 19140</strain>
    </source>
</reference>
<keyword evidence="6 10" id="KW-1133">Transmembrane helix</keyword>
<comment type="subcellular location">
    <subcellularLocation>
        <location evidence="1">Cell membrane</location>
        <topology evidence="1">Single-pass membrane protein</topology>
    </subcellularLocation>
    <subcellularLocation>
        <location evidence="2">Cell surface</location>
    </subcellularLocation>
</comment>
<keyword evidence="3 10" id="KW-1003">Cell membrane</keyword>
<keyword evidence="10" id="KW-0813">Transport</keyword>
<evidence type="ECO:0000256" key="1">
    <source>
        <dbReference type="ARBA" id="ARBA00004162"/>
    </source>
</evidence>
<dbReference type="Gene3D" id="3.30.700.10">
    <property type="entry name" value="Glycoprotein, Type 4 Pilin"/>
    <property type="match status" value="1"/>
</dbReference>
<keyword evidence="8 10" id="KW-0178">Competence</keyword>
<dbReference type="InterPro" id="IPR016940">
    <property type="entry name" value="ComGC"/>
</dbReference>
<accession>A0AAE3IXI5</accession>
<comment type="caution">
    <text evidence="11">The sequence shown here is derived from an EMBL/GenBank/DDBJ whole genome shotgun (WGS) entry which is preliminary data.</text>
</comment>
<evidence type="ECO:0000256" key="9">
    <source>
        <dbReference type="ARBA" id="ARBA00043982"/>
    </source>
</evidence>
<feature type="transmembrane region" description="Helical" evidence="10">
    <location>
        <begin position="20"/>
        <end position="40"/>
    </location>
</feature>
<dbReference type="GO" id="GO:0009986">
    <property type="term" value="C:cell surface"/>
    <property type="evidence" value="ECO:0007669"/>
    <property type="project" value="UniProtKB-SubCell"/>
</dbReference>
<comment type="function">
    <text evidence="10">Required for transformation and DNA binding.</text>
</comment>
<evidence type="ECO:0000256" key="2">
    <source>
        <dbReference type="ARBA" id="ARBA00004241"/>
    </source>
</evidence>
<comment type="subunit">
    <text evidence="10">Homodimer.</text>
</comment>
<proteinExistence type="inferred from homology"/>
<evidence type="ECO:0000256" key="3">
    <source>
        <dbReference type="ARBA" id="ARBA00022475"/>
    </source>
</evidence>
<dbReference type="GO" id="GO:0005886">
    <property type="term" value="C:plasma membrane"/>
    <property type="evidence" value="ECO:0007669"/>
    <property type="project" value="UniProtKB-SubCell"/>
</dbReference>
<dbReference type="Proteomes" id="UP001209318">
    <property type="component" value="Unassembled WGS sequence"/>
</dbReference>
<sequence length="115" mass="12657">MKDSKVAHVAIKKIKEQAAFTLIEMMIVLFVISILLLITIPNVTSQHASISEKGCEGLINMVQGEVQAYWIDHSKKPESITDLTDGDYLKEAPICPDGTKIIIDEDGNAVKETES</sequence>
<evidence type="ECO:0000256" key="4">
    <source>
        <dbReference type="ARBA" id="ARBA00022481"/>
    </source>
</evidence>
<dbReference type="Pfam" id="PF07963">
    <property type="entry name" value="N_methyl"/>
    <property type="match status" value="1"/>
</dbReference>
<keyword evidence="5 10" id="KW-0812">Transmembrane</keyword>
<keyword evidence="7 10" id="KW-0472">Membrane</keyword>
<dbReference type="NCBIfam" id="NF040999">
    <property type="entry name" value="pilin_ComGC"/>
    <property type="match status" value="1"/>
</dbReference>
<evidence type="ECO:0000256" key="8">
    <source>
        <dbReference type="ARBA" id="ARBA00023287"/>
    </source>
</evidence>
<evidence type="ECO:0000256" key="6">
    <source>
        <dbReference type="ARBA" id="ARBA00022989"/>
    </source>
</evidence>
<name>A0AAE3IXI5_9BACI</name>
<comment type="similarity">
    <text evidence="9 10">Belongs to the ComGC family.</text>
</comment>
<dbReference type="InterPro" id="IPR012902">
    <property type="entry name" value="N_methyl_site"/>
</dbReference>
<gene>
    <name evidence="11" type="primary">comGC</name>
    <name evidence="11" type="ORF">OEV98_09840</name>
</gene>
<dbReference type="InterPro" id="IPR045584">
    <property type="entry name" value="Pilin-like"/>
</dbReference>
<keyword evidence="4" id="KW-0488">Methylation</keyword>
<dbReference type="AlphaFoldDB" id="A0AAE3IXI5"/>
<evidence type="ECO:0000256" key="10">
    <source>
        <dbReference type="PIRNR" id="PIRNR029928"/>
    </source>
</evidence>
<keyword evidence="12" id="KW-1185">Reference proteome</keyword>
<evidence type="ECO:0000313" key="12">
    <source>
        <dbReference type="Proteomes" id="UP001209318"/>
    </source>
</evidence>
<dbReference type="GO" id="GO:0030420">
    <property type="term" value="P:establishment of competence for transformation"/>
    <property type="evidence" value="ECO:0007669"/>
    <property type="project" value="UniProtKB-UniRule"/>
</dbReference>
<evidence type="ECO:0000313" key="11">
    <source>
        <dbReference type="EMBL" id="MCU9613860.1"/>
    </source>
</evidence>
<dbReference type="EMBL" id="JAOUSF010000003">
    <property type="protein sequence ID" value="MCU9613860.1"/>
    <property type="molecule type" value="Genomic_DNA"/>
</dbReference>
<evidence type="ECO:0000256" key="7">
    <source>
        <dbReference type="ARBA" id="ARBA00023136"/>
    </source>
</evidence>
<protein>
    <recommendedName>
        <fullName evidence="10">ComG operon protein 3</fullName>
    </recommendedName>
</protein>
<organism evidence="11 12">
    <name type="scientific">Perspicuibacillus lycopersici</name>
    <dbReference type="NCBI Taxonomy" id="1325689"/>
    <lineage>
        <taxon>Bacteria</taxon>
        <taxon>Bacillati</taxon>
        <taxon>Bacillota</taxon>
        <taxon>Bacilli</taxon>
        <taxon>Bacillales</taxon>
        <taxon>Bacillaceae</taxon>
        <taxon>Perspicuibacillus</taxon>
    </lineage>
</organism>